<feature type="compositionally biased region" description="Basic and acidic residues" evidence="1">
    <location>
        <begin position="33"/>
        <end position="44"/>
    </location>
</feature>
<protein>
    <submittedName>
        <fullName evidence="2">Uncharacterized protein</fullName>
    </submittedName>
</protein>
<proteinExistence type="predicted"/>
<dbReference type="AlphaFoldDB" id="A0AAD5SMV8"/>
<evidence type="ECO:0000256" key="1">
    <source>
        <dbReference type="SAM" id="MobiDB-lite"/>
    </source>
</evidence>
<comment type="caution">
    <text evidence="2">The sequence shown here is derived from an EMBL/GenBank/DDBJ whole genome shotgun (WGS) entry which is preliminary data.</text>
</comment>
<feature type="compositionally biased region" description="Basic and acidic residues" evidence="1">
    <location>
        <begin position="1"/>
        <end position="10"/>
    </location>
</feature>
<dbReference type="Proteomes" id="UP001212841">
    <property type="component" value="Unassembled WGS sequence"/>
</dbReference>
<reference evidence="2" key="1">
    <citation type="submission" date="2020-05" db="EMBL/GenBank/DDBJ databases">
        <title>Phylogenomic resolution of chytrid fungi.</title>
        <authorList>
            <person name="Stajich J.E."/>
            <person name="Amses K."/>
            <person name="Simmons R."/>
            <person name="Seto K."/>
            <person name="Myers J."/>
            <person name="Bonds A."/>
            <person name="Quandt C.A."/>
            <person name="Barry K."/>
            <person name="Liu P."/>
            <person name="Grigoriev I."/>
            <person name="Longcore J.E."/>
            <person name="James T.Y."/>
        </authorList>
    </citation>
    <scope>NUCLEOTIDE SEQUENCE</scope>
    <source>
        <strain evidence="2">JEL0318</strain>
    </source>
</reference>
<dbReference type="EMBL" id="JADGJD010000009">
    <property type="protein sequence ID" value="KAJ3057174.1"/>
    <property type="molecule type" value="Genomic_DNA"/>
</dbReference>
<organism evidence="2 3">
    <name type="scientific">Rhizophlyctis rosea</name>
    <dbReference type="NCBI Taxonomy" id="64517"/>
    <lineage>
        <taxon>Eukaryota</taxon>
        <taxon>Fungi</taxon>
        <taxon>Fungi incertae sedis</taxon>
        <taxon>Chytridiomycota</taxon>
        <taxon>Chytridiomycota incertae sedis</taxon>
        <taxon>Chytridiomycetes</taxon>
        <taxon>Rhizophlyctidales</taxon>
        <taxon>Rhizophlyctidaceae</taxon>
        <taxon>Rhizophlyctis</taxon>
    </lineage>
</organism>
<feature type="region of interest" description="Disordered" evidence="1">
    <location>
        <begin position="1"/>
        <end position="76"/>
    </location>
</feature>
<name>A0AAD5SMV8_9FUNG</name>
<keyword evidence="3" id="KW-1185">Reference proteome</keyword>
<feature type="compositionally biased region" description="Gly residues" evidence="1">
    <location>
        <begin position="62"/>
        <end position="76"/>
    </location>
</feature>
<sequence>MEKIEEEVQRKNVSLRRRGPPRQSKMSGAPRTRKLEEIDEDVRMRNSKKQTAKGGKGRSGLARGGGGMQARSSGGG</sequence>
<accession>A0AAD5SMV8</accession>
<evidence type="ECO:0000313" key="2">
    <source>
        <dbReference type="EMBL" id="KAJ3057174.1"/>
    </source>
</evidence>
<gene>
    <name evidence="2" type="ORF">HK097_011179</name>
</gene>
<evidence type="ECO:0000313" key="3">
    <source>
        <dbReference type="Proteomes" id="UP001212841"/>
    </source>
</evidence>